<feature type="transmembrane region" description="Helical" evidence="1">
    <location>
        <begin position="51"/>
        <end position="70"/>
    </location>
</feature>
<dbReference type="PANTHER" id="PTHR30188">
    <property type="entry name" value="ABC TRANSPORTER PERMEASE PROTEIN-RELATED"/>
    <property type="match status" value="1"/>
</dbReference>
<feature type="non-terminal residue" evidence="2">
    <location>
        <position position="1"/>
    </location>
</feature>
<keyword evidence="1" id="KW-0812">Transmembrane</keyword>
<dbReference type="PANTHER" id="PTHR30188:SF4">
    <property type="entry name" value="PROTEIN TRIGALACTOSYLDIACYLGLYCEROL 1, CHLOROPLASTIC"/>
    <property type="match status" value="1"/>
</dbReference>
<keyword evidence="1" id="KW-1133">Transmembrane helix</keyword>
<evidence type="ECO:0000313" key="2">
    <source>
        <dbReference type="EMBL" id="KKN58523.1"/>
    </source>
</evidence>
<accession>A0A0F9UY35</accession>
<name>A0A0F9UY35_9ZZZZ</name>
<dbReference type="GO" id="GO:0005548">
    <property type="term" value="F:phospholipid transporter activity"/>
    <property type="evidence" value="ECO:0007669"/>
    <property type="project" value="TreeGrafter"/>
</dbReference>
<dbReference type="AlphaFoldDB" id="A0A0F9UY35"/>
<feature type="transmembrane region" description="Helical" evidence="1">
    <location>
        <begin position="115"/>
        <end position="133"/>
    </location>
</feature>
<gene>
    <name evidence="2" type="ORF">LCGC14_0551500</name>
</gene>
<organism evidence="2">
    <name type="scientific">marine sediment metagenome</name>
    <dbReference type="NCBI Taxonomy" id="412755"/>
    <lineage>
        <taxon>unclassified sequences</taxon>
        <taxon>metagenomes</taxon>
        <taxon>ecological metagenomes</taxon>
    </lineage>
</organism>
<reference evidence="2" key="1">
    <citation type="journal article" date="2015" name="Nature">
        <title>Complex archaea that bridge the gap between prokaryotes and eukaryotes.</title>
        <authorList>
            <person name="Spang A."/>
            <person name="Saw J.H."/>
            <person name="Jorgensen S.L."/>
            <person name="Zaremba-Niedzwiedzka K."/>
            <person name="Martijn J."/>
            <person name="Lind A.E."/>
            <person name="van Eijk R."/>
            <person name="Schleper C."/>
            <person name="Guy L."/>
            <person name="Ettema T.J."/>
        </authorList>
    </citation>
    <scope>NUCLEOTIDE SEQUENCE</scope>
</reference>
<protein>
    <recommendedName>
        <fullName evidence="3">ABC transporter permease</fullName>
    </recommendedName>
</protein>
<dbReference type="InterPro" id="IPR030802">
    <property type="entry name" value="Permease_MalE"/>
</dbReference>
<dbReference type="Pfam" id="PF02405">
    <property type="entry name" value="MlaE"/>
    <property type="match status" value="1"/>
</dbReference>
<dbReference type="GO" id="GO:0043190">
    <property type="term" value="C:ATP-binding cassette (ABC) transporter complex"/>
    <property type="evidence" value="ECO:0007669"/>
    <property type="project" value="InterPro"/>
</dbReference>
<dbReference type="EMBL" id="LAZR01000759">
    <property type="protein sequence ID" value="KKN58523.1"/>
    <property type="molecule type" value="Genomic_DNA"/>
</dbReference>
<sequence length="168" mass="17154">AIGMVRELGPVLVGLMVAARVTAAISAEIATMKVTEQIDALITLSTDPMRYLTVPRVLAGILVVPLLVAIGDIIGIMGGYGVATGSLGFSPAAYLRNTVNFLEPLDIASSLIKGTAFGLIATTMGCYFGINAGRGARGVGRATKSAVEATAVLILAANFALTAVIFSL</sequence>
<evidence type="ECO:0008006" key="3">
    <source>
        <dbReference type="Google" id="ProtNLM"/>
    </source>
</evidence>
<proteinExistence type="predicted"/>
<comment type="caution">
    <text evidence="2">The sequence shown here is derived from an EMBL/GenBank/DDBJ whole genome shotgun (WGS) entry which is preliminary data.</text>
</comment>
<keyword evidence="1" id="KW-0472">Membrane</keyword>
<feature type="transmembrane region" description="Helical" evidence="1">
    <location>
        <begin position="145"/>
        <end position="166"/>
    </location>
</feature>
<evidence type="ECO:0000256" key="1">
    <source>
        <dbReference type="SAM" id="Phobius"/>
    </source>
</evidence>